<name>A0ABI7XT06_FELCA</name>
<dbReference type="GeneTree" id="ENSGT00560000078590"/>
<feature type="region of interest" description="Disordered" evidence="1">
    <location>
        <begin position="18"/>
        <end position="67"/>
    </location>
</feature>
<gene>
    <name evidence="2" type="primary">COLCA2</name>
</gene>
<accession>A0ABI7XT06</accession>
<keyword evidence="3" id="KW-1185">Reference proteome</keyword>
<evidence type="ECO:0000313" key="3">
    <source>
        <dbReference type="Proteomes" id="UP000823872"/>
    </source>
</evidence>
<feature type="region of interest" description="Disordered" evidence="1">
    <location>
        <begin position="239"/>
        <end position="267"/>
    </location>
</feature>
<evidence type="ECO:0000313" key="2">
    <source>
        <dbReference type="Ensembl" id="ENSFCTP00005025671.1"/>
    </source>
</evidence>
<feature type="compositionally biased region" description="Low complexity" evidence="1">
    <location>
        <begin position="56"/>
        <end position="67"/>
    </location>
</feature>
<evidence type="ECO:0000256" key="1">
    <source>
        <dbReference type="SAM" id="MobiDB-lite"/>
    </source>
</evidence>
<organism evidence="2 3">
    <name type="scientific">Felis catus</name>
    <name type="common">Cat</name>
    <name type="synonym">Felis silvestris catus</name>
    <dbReference type="NCBI Taxonomy" id="9685"/>
    <lineage>
        <taxon>Eukaryota</taxon>
        <taxon>Metazoa</taxon>
        <taxon>Chordata</taxon>
        <taxon>Craniata</taxon>
        <taxon>Vertebrata</taxon>
        <taxon>Euteleostomi</taxon>
        <taxon>Mammalia</taxon>
        <taxon>Eutheria</taxon>
        <taxon>Laurasiatheria</taxon>
        <taxon>Carnivora</taxon>
        <taxon>Feliformia</taxon>
        <taxon>Felidae</taxon>
        <taxon>Felinae</taxon>
        <taxon>Felis</taxon>
    </lineage>
</organism>
<sequence>PRKGKEACVYRVEPAVRGGRLQSSQKSCEPEPSVSASQSLLEAAGPDPLSQHPQASRSRSSEPLSSLDLSHGSPVALEYLPFFRTYGTLLAVGELVPQPEACRDQEGDQTVRDPAFHEDSEPPSGFFPFYRSKEECFPRLGLPGRSCWGSQDPCTRKEALAGCVCRMTVSCACSAASASPDHLPGSSRSPPCCPILLVPEGHCHDSGLTAPSSSDAAFRDHALGASGFVPYYRTLEEELHASPGPPVSPLGSQEPTGMLPRPGAATL</sequence>
<reference evidence="2" key="2">
    <citation type="submission" date="2025-08" db="UniProtKB">
        <authorList>
            <consortium name="Ensembl"/>
        </authorList>
    </citation>
    <scope>IDENTIFICATION</scope>
    <source>
        <strain evidence="2">breed Abyssinian</strain>
    </source>
</reference>
<dbReference type="Proteomes" id="UP000823872">
    <property type="component" value="Chromosome A1"/>
</dbReference>
<reference evidence="2 3" key="1">
    <citation type="submission" date="2021-02" db="EMBL/GenBank/DDBJ databases">
        <title>Safari Cat Assemblies.</title>
        <authorList>
            <person name="Bredemeyer K.R."/>
            <person name="Murphy W.J."/>
        </authorList>
    </citation>
    <scope>NUCLEOTIDE SEQUENCE [LARGE SCALE GENOMIC DNA]</scope>
</reference>
<reference evidence="2" key="3">
    <citation type="submission" date="2025-09" db="UniProtKB">
        <authorList>
            <consortium name="Ensembl"/>
        </authorList>
    </citation>
    <scope>IDENTIFICATION</scope>
    <source>
        <strain evidence="2">breed Abyssinian</strain>
    </source>
</reference>
<dbReference type="Ensembl" id="ENSFCTT00005036965.1">
    <property type="protein sequence ID" value="ENSFCTP00005025671.1"/>
    <property type="gene ID" value="ENSFCTG00005013028.1"/>
</dbReference>
<proteinExistence type="predicted"/>
<protein>
    <submittedName>
        <fullName evidence="2">Uncharacterized protein</fullName>
    </submittedName>
</protein>